<dbReference type="Proteomes" id="UP000017048">
    <property type="component" value="Unassembled WGS sequence"/>
</dbReference>
<protein>
    <recommendedName>
        <fullName evidence="1">DinB-like domain-containing protein</fullName>
    </recommendedName>
</protein>
<organism evidence="2 3">
    <name type="scientific">Nocardia asteroides NBRC 15531</name>
    <dbReference type="NCBI Taxonomy" id="1110697"/>
    <lineage>
        <taxon>Bacteria</taxon>
        <taxon>Bacillati</taxon>
        <taxon>Actinomycetota</taxon>
        <taxon>Actinomycetes</taxon>
        <taxon>Mycobacteriales</taxon>
        <taxon>Nocardiaceae</taxon>
        <taxon>Nocardia</taxon>
    </lineage>
</organism>
<sequence>MRRVTTSRNDLVRWHFDLVWSLFEYHLERLTPADFLWEPSALSWTLRPDGEGGWVPDWADTEPDPIPVPTIGWLTWHIGWWWSVATDHVRGRTPRERTAVSWPGPGPQTIDWLRQLRADWLDVLAALDDADLDATSAYPWSADAGLTVAHLVSWVDAELMKNVAEIGQLRLLRAAGEPSGEIHS</sequence>
<proteinExistence type="predicted"/>
<reference evidence="2 3" key="1">
    <citation type="journal article" date="2014" name="BMC Genomics">
        <title>Genome based analysis of type-I polyketide synthase and nonribosomal peptide synthetase gene clusters in seven strains of five representative Nocardia species.</title>
        <authorList>
            <person name="Komaki H."/>
            <person name="Ichikawa N."/>
            <person name="Hosoyama A."/>
            <person name="Takahashi-Nakaguchi A."/>
            <person name="Matsuzawa T."/>
            <person name="Suzuki K."/>
            <person name="Fujita N."/>
            <person name="Gonoi T."/>
        </authorList>
    </citation>
    <scope>NUCLEOTIDE SEQUENCE [LARGE SCALE GENOMIC DNA]</scope>
    <source>
        <strain evidence="2 3">NBRC 15531</strain>
    </source>
</reference>
<dbReference type="Gene3D" id="1.20.120.450">
    <property type="entry name" value="dinb family like domain"/>
    <property type="match status" value="1"/>
</dbReference>
<dbReference type="RefSeq" id="WP_019045855.1">
    <property type="nucleotide sequence ID" value="NZ_BAFO02000034.1"/>
</dbReference>
<comment type="caution">
    <text evidence="2">The sequence shown here is derived from an EMBL/GenBank/DDBJ whole genome shotgun (WGS) entry which is preliminary data.</text>
</comment>
<accession>U5EAY3</accession>
<dbReference type="AlphaFoldDB" id="U5EAY3"/>
<dbReference type="Pfam" id="PF12867">
    <property type="entry name" value="DinB_2"/>
    <property type="match status" value="1"/>
</dbReference>
<name>U5EAY3_NOCAS</name>
<dbReference type="STRING" id="1824.SAMN05444423_104332"/>
<dbReference type="SUPFAM" id="SSF109854">
    <property type="entry name" value="DinB/YfiT-like putative metalloenzymes"/>
    <property type="match status" value="1"/>
</dbReference>
<evidence type="ECO:0000259" key="1">
    <source>
        <dbReference type="Pfam" id="PF12867"/>
    </source>
</evidence>
<dbReference type="InterPro" id="IPR024775">
    <property type="entry name" value="DinB-like"/>
</dbReference>
<evidence type="ECO:0000313" key="3">
    <source>
        <dbReference type="Proteomes" id="UP000017048"/>
    </source>
</evidence>
<dbReference type="eggNOG" id="ENOG502ZECI">
    <property type="taxonomic scope" value="Bacteria"/>
</dbReference>
<keyword evidence="3" id="KW-1185">Reference proteome</keyword>
<feature type="domain" description="DinB-like" evidence="1">
    <location>
        <begin position="16"/>
        <end position="166"/>
    </location>
</feature>
<dbReference type="InterPro" id="IPR034660">
    <property type="entry name" value="DinB/YfiT-like"/>
</dbReference>
<dbReference type="GeneID" id="91515968"/>
<dbReference type="OrthoDB" id="5022306at2"/>
<gene>
    <name evidence="2" type="ORF">NCAST_34_03870</name>
</gene>
<evidence type="ECO:0000313" key="2">
    <source>
        <dbReference type="EMBL" id="GAD87257.1"/>
    </source>
</evidence>
<dbReference type="EMBL" id="BAFO02000034">
    <property type="protein sequence ID" value="GAD87257.1"/>
    <property type="molecule type" value="Genomic_DNA"/>
</dbReference>